<reference evidence="4" key="1">
    <citation type="submission" date="2016-06" db="EMBL/GenBank/DDBJ databases">
        <authorList>
            <person name="Nascimento L."/>
            <person name="Pereira R.V."/>
            <person name="Martins L.F."/>
            <person name="Quaggio R.B."/>
            <person name="Silva A.M."/>
            <person name="Setubal J.C."/>
        </authorList>
    </citation>
    <scope>NUCLEOTIDE SEQUENCE [LARGE SCALE GENOMIC DNA]</scope>
</reference>
<comment type="caution">
    <text evidence="3">The sequence shown here is derived from an EMBL/GenBank/DDBJ whole genome shotgun (WGS) entry which is preliminary data.</text>
</comment>
<dbReference type="InterPro" id="IPR005149">
    <property type="entry name" value="Tscrpt_reg_PadR_N"/>
</dbReference>
<dbReference type="AlphaFoldDB" id="A0A1Y3PP87"/>
<feature type="domain" description="Transcription regulator PadR N-terminal" evidence="1">
    <location>
        <begin position="10"/>
        <end position="84"/>
    </location>
</feature>
<evidence type="ECO:0008006" key="5">
    <source>
        <dbReference type="Google" id="ProtNLM"/>
    </source>
</evidence>
<evidence type="ECO:0000259" key="1">
    <source>
        <dbReference type="Pfam" id="PF03551"/>
    </source>
</evidence>
<dbReference type="InterPro" id="IPR018309">
    <property type="entry name" value="Tscrpt_reg_PadR_C"/>
</dbReference>
<evidence type="ECO:0000313" key="4">
    <source>
        <dbReference type="Proteomes" id="UP000196475"/>
    </source>
</evidence>
<dbReference type="EMBL" id="LZRT01000094">
    <property type="protein sequence ID" value="OUM86119.1"/>
    <property type="molecule type" value="Genomic_DNA"/>
</dbReference>
<evidence type="ECO:0000259" key="2">
    <source>
        <dbReference type="Pfam" id="PF10400"/>
    </source>
</evidence>
<dbReference type="SUPFAM" id="SSF46785">
    <property type="entry name" value="Winged helix' DNA-binding domain"/>
    <property type="match status" value="1"/>
</dbReference>
<sequence>MQLVERELLILGLLKAQDQHGYKINEFIEKNLGRVTNMKKATAYAILKRLEKEGYVESTLGKEGNRPVKIVYSITMKGEKRFEELLRELLASTDETTHAEEISIMFLDHLSVQDALACLTVRLKKIERMIDTYRNLPKHHNGLGVNLAISRRIRLCEANRDWLKETIEWLKKQTETDESLNP</sequence>
<dbReference type="Proteomes" id="UP000196475">
    <property type="component" value="Unassembled WGS sequence"/>
</dbReference>
<dbReference type="InterPro" id="IPR036388">
    <property type="entry name" value="WH-like_DNA-bd_sf"/>
</dbReference>
<dbReference type="PANTHER" id="PTHR33169">
    <property type="entry name" value="PADR-FAMILY TRANSCRIPTIONAL REGULATOR"/>
    <property type="match status" value="1"/>
</dbReference>
<name>A0A1Y3PP87_9BACI</name>
<protein>
    <recommendedName>
        <fullName evidence="5">PadR family transcriptional regulator</fullName>
    </recommendedName>
</protein>
<dbReference type="PANTHER" id="PTHR33169:SF27">
    <property type="entry name" value="TRANSCRIPTIONAL REGULATOR PADR FAMILY PROTEIN"/>
    <property type="match status" value="1"/>
</dbReference>
<dbReference type="InterPro" id="IPR036390">
    <property type="entry name" value="WH_DNA-bd_sf"/>
</dbReference>
<dbReference type="Pfam" id="PF10400">
    <property type="entry name" value="Vir_act_alpha_C"/>
    <property type="match status" value="1"/>
</dbReference>
<accession>A0A1Y3PP87</accession>
<feature type="domain" description="Transcription regulator PadR C-terminal" evidence="2">
    <location>
        <begin position="104"/>
        <end position="170"/>
    </location>
</feature>
<proteinExistence type="predicted"/>
<evidence type="ECO:0000313" key="3">
    <source>
        <dbReference type="EMBL" id="OUM86119.1"/>
    </source>
</evidence>
<dbReference type="InterPro" id="IPR052509">
    <property type="entry name" value="Metal_resp_DNA-bind_regulator"/>
</dbReference>
<dbReference type="Gene3D" id="1.10.10.10">
    <property type="entry name" value="Winged helix-like DNA-binding domain superfamily/Winged helix DNA-binding domain"/>
    <property type="match status" value="1"/>
</dbReference>
<gene>
    <name evidence="3" type="ORF">BAA01_01970</name>
</gene>
<organism evidence="3 4">
    <name type="scientific">Bacillus thermozeamaize</name>
    <dbReference type="NCBI Taxonomy" id="230954"/>
    <lineage>
        <taxon>Bacteria</taxon>
        <taxon>Bacillati</taxon>
        <taxon>Bacillota</taxon>
        <taxon>Bacilli</taxon>
        <taxon>Bacillales</taxon>
        <taxon>Bacillaceae</taxon>
        <taxon>Bacillus</taxon>
    </lineage>
</organism>
<dbReference type="Pfam" id="PF03551">
    <property type="entry name" value="PadR"/>
    <property type="match status" value="1"/>
</dbReference>